<gene>
    <name evidence="1" type="ORF">J8A68_002335</name>
</gene>
<dbReference type="EMBL" id="JAGSYN010000106">
    <property type="protein sequence ID" value="KAG7664152.1"/>
    <property type="molecule type" value="Genomic_DNA"/>
</dbReference>
<accession>A0A8J5QJD3</accession>
<dbReference type="Proteomes" id="UP000694255">
    <property type="component" value="Unassembled WGS sequence"/>
</dbReference>
<comment type="caution">
    <text evidence="1">The sequence shown here is derived from an EMBL/GenBank/DDBJ whole genome shotgun (WGS) entry which is preliminary data.</text>
</comment>
<dbReference type="OrthoDB" id="4021409at2759"/>
<organism evidence="1 2">
    <name type="scientific">[Candida] subhashii</name>
    <dbReference type="NCBI Taxonomy" id="561895"/>
    <lineage>
        <taxon>Eukaryota</taxon>
        <taxon>Fungi</taxon>
        <taxon>Dikarya</taxon>
        <taxon>Ascomycota</taxon>
        <taxon>Saccharomycotina</taxon>
        <taxon>Pichiomycetes</taxon>
        <taxon>Debaryomycetaceae</taxon>
        <taxon>Spathaspora</taxon>
    </lineage>
</organism>
<evidence type="ECO:0000313" key="1">
    <source>
        <dbReference type="EMBL" id="KAG7664152.1"/>
    </source>
</evidence>
<evidence type="ECO:0000313" key="2">
    <source>
        <dbReference type="Proteomes" id="UP000694255"/>
    </source>
</evidence>
<name>A0A8J5QJD3_9ASCO</name>
<keyword evidence="2" id="KW-1185">Reference proteome</keyword>
<reference evidence="1 2" key="1">
    <citation type="journal article" date="2021" name="DNA Res.">
        <title>Genome analysis of Candida subhashii reveals its hybrid nature and dual mitochondrial genome conformations.</title>
        <authorList>
            <person name="Mixao V."/>
            <person name="Hegedusova E."/>
            <person name="Saus E."/>
            <person name="Pryszcz L.P."/>
            <person name="Cillingova A."/>
            <person name="Nosek J."/>
            <person name="Gabaldon T."/>
        </authorList>
    </citation>
    <scope>NUCLEOTIDE SEQUENCE [LARGE SCALE GENOMIC DNA]</scope>
    <source>
        <strain evidence="1 2">CBS 10753</strain>
    </source>
</reference>
<dbReference type="GeneID" id="73469136"/>
<dbReference type="RefSeq" id="XP_049264384.1">
    <property type="nucleotide sequence ID" value="XM_049406074.1"/>
</dbReference>
<proteinExistence type="predicted"/>
<protein>
    <submittedName>
        <fullName evidence="1">Uncharacterized protein</fullName>
    </submittedName>
</protein>
<dbReference type="AlphaFoldDB" id="A0A8J5QJD3"/>
<sequence>MVLLTDIISSQQCFNNISTGIPSLDQIFIQNISGIKNKIYDFQSASTCNAMYIVIGSLIISHLKNNQPVVIINTLNKFPLHFLTSHPEFESKWVNEKLLVMYTCDTFAKLYSCFLFNHKTNIIHNNSIIIINDFHELIELYKLELSSAHEELILKHHIDMNSTLLLNNTTTTTTKEPLPELPPTSDLLKTSPIAKFHTHLESLFNTLFQICISHNSMLFILGHLDTKYQTYRMKSQPQMNSSQLSYADRGRVVLAPHVYEKLSTVSRISFWHDWYHHTPHFRENFPAVRQGHKVSINEGQLRLVFGVRVESHGGRGYGPVYFDVDGEFYHDDDDDKYEQRNEKYRLIDLSRVNNNYRREELSTIPSSPIMHESTVIDVSVTDESFQI</sequence>